<feature type="domain" description="T6SS Phospholipase effector Tle1-like catalytic" evidence="2">
    <location>
        <begin position="3"/>
        <end position="388"/>
    </location>
</feature>
<sequence length="563" mass="63943">MLDRSDDQLFTYYQPGIGTYISTGDLDHTSMKDRIASWYSKAKDSAIGTSFADHVMGGYKFLMRYYSPGDDIYMFGFSRGSYIARFLSEMVDHVGLLSAGNEEMARFAWKTFSKWQSRMGGSEAQDKKEEKELYEFMSNFRETFSRPVKRIRFLGLFDTVNSVPRFENAWMQRSKFPYTARSSAKVIRHAVAINERRAKFRQDLISGAKLAEEKHHRHFWPHRTYGGATLTHTDTGERSQNEASGTPQMKPQTAAEPGAHVPYITVDAASPVLQPSARPPVKPQDSQHSRLSLAQPVMNPSLEDIRGRNYSIAGPMDTQSLEGLRDHSQASYRSQRASQQRQFSSQEKKQDIEEVWFAGCHADIGGGWAKHDGEVWPLSHAPLVWMVHAASMAGLEFDRYKMAKLNCCPDDLDEHGDEDHEKKHERFHDAIRESGCRGFMHDCLEFGGGLPRTSVLSWMLMEYLPFRRMDLRPDGSWKPIRWPLPAGETRDIPADAKIHNSAIKRMQEDENYRPGNLIIGGGGRGVKKAGKEHGIGQWKVSSHEGDPIREVYVRMQPTNGKAE</sequence>
<dbReference type="OrthoDB" id="3162439at2759"/>
<comment type="caution">
    <text evidence="3">The sequence shown here is derived from an EMBL/GenBank/DDBJ whole genome shotgun (WGS) entry which is preliminary data.</text>
</comment>
<dbReference type="Proteomes" id="UP000606974">
    <property type="component" value="Unassembled WGS sequence"/>
</dbReference>
<dbReference type="InterPro" id="IPR029058">
    <property type="entry name" value="AB_hydrolase_fold"/>
</dbReference>
<evidence type="ECO:0000256" key="1">
    <source>
        <dbReference type="SAM" id="MobiDB-lite"/>
    </source>
</evidence>
<dbReference type="EMBL" id="JAACFV010000052">
    <property type="protein sequence ID" value="KAF7508576.1"/>
    <property type="molecule type" value="Genomic_DNA"/>
</dbReference>
<dbReference type="InterPro" id="IPR018712">
    <property type="entry name" value="Tle1-like_cat"/>
</dbReference>
<feature type="region of interest" description="Disordered" evidence="1">
    <location>
        <begin position="223"/>
        <end position="255"/>
    </location>
</feature>
<dbReference type="PANTHER" id="PTHR33840:SF2">
    <property type="entry name" value="TLE1 PHOSPHOLIPASE DOMAIN-CONTAINING PROTEIN"/>
    <property type="match status" value="1"/>
</dbReference>
<dbReference type="PANTHER" id="PTHR33840">
    <property type="match status" value="1"/>
</dbReference>
<feature type="region of interest" description="Disordered" evidence="1">
    <location>
        <begin position="273"/>
        <end position="302"/>
    </location>
</feature>
<evidence type="ECO:0000259" key="2">
    <source>
        <dbReference type="Pfam" id="PF09994"/>
    </source>
</evidence>
<dbReference type="SUPFAM" id="SSF53474">
    <property type="entry name" value="alpha/beta-Hydrolases"/>
    <property type="match status" value="1"/>
</dbReference>
<feature type="compositionally biased region" description="Polar residues" evidence="1">
    <location>
        <begin position="241"/>
        <end position="251"/>
    </location>
</feature>
<protein>
    <recommendedName>
        <fullName evidence="2">T6SS Phospholipase effector Tle1-like catalytic domain-containing protein</fullName>
    </recommendedName>
</protein>
<reference evidence="3" key="1">
    <citation type="submission" date="2020-02" db="EMBL/GenBank/DDBJ databases">
        <authorList>
            <person name="Palmer J.M."/>
        </authorList>
    </citation>
    <scope>NUCLEOTIDE SEQUENCE</scope>
    <source>
        <strain evidence="3">EPUS1.4</strain>
        <tissue evidence="3">Thallus</tissue>
    </source>
</reference>
<feature type="compositionally biased region" description="Low complexity" evidence="1">
    <location>
        <begin position="329"/>
        <end position="345"/>
    </location>
</feature>
<organism evidence="3 4">
    <name type="scientific">Endocarpon pusillum</name>
    <dbReference type="NCBI Taxonomy" id="364733"/>
    <lineage>
        <taxon>Eukaryota</taxon>
        <taxon>Fungi</taxon>
        <taxon>Dikarya</taxon>
        <taxon>Ascomycota</taxon>
        <taxon>Pezizomycotina</taxon>
        <taxon>Eurotiomycetes</taxon>
        <taxon>Chaetothyriomycetidae</taxon>
        <taxon>Verrucariales</taxon>
        <taxon>Verrucariaceae</taxon>
        <taxon>Endocarpon</taxon>
    </lineage>
</organism>
<gene>
    <name evidence="3" type="ORF">GJ744_009125</name>
</gene>
<dbReference type="Pfam" id="PF09994">
    <property type="entry name" value="T6SS_Tle1-like_cat"/>
    <property type="match status" value="1"/>
</dbReference>
<name>A0A8H7AK41_9EURO</name>
<proteinExistence type="predicted"/>
<keyword evidence="4" id="KW-1185">Reference proteome</keyword>
<dbReference type="AlphaFoldDB" id="A0A8H7AK41"/>
<evidence type="ECO:0000313" key="4">
    <source>
        <dbReference type="Proteomes" id="UP000606974"/>
    </source>
</evidence>
<evidence type="ECO:0000313" key="3">
    <source>
        <dbReference type="EMBL" id="KAF7508576.1"/>
    </source>
</evidence>
<accession>A0A8H7AK41</accession>
<feature type="region of interest" description="Disordered" evidence="1">
    <location>
        <begin position="324"/>
        <end position="348"/>
    </location>
</feature>